<feature type="domain" description="FAD-dependent oxidoreductase 2 FAD-binding" evidence="13">
    <location>
        <begin position="19"/>
        <end position="392"/>
    </location>
</feature>
<evidence type="ECO:0000313" key="15">
    <source>
        <dbReference type="EMBL" id="HIR00687.1"/>
    </source>
</evidence>
<accession>A0A9D0ZYI9</accession>
<keyword evidence="6" id="KW-0285">Flavoprotein</keyword>
<evidence type="ECO:0000313" key="16">
    <source>
        <dbReference type="Proteomes" id="UP000824261"/>
    </source>
</evidence>
<evidence type="ECO:0000259" key="14">
    <source>
        <dbReference type="Pfam" id="PF02910"/>
    </source>
</evidence>
<evidence type="ECO:0000256" key="9">
    <source>
        <dbReference type="ARBA" id="ARBA00023002"/>
    </source>
</evidence>
<dbReference type="Pfam" id="PF02910">
    <property type="entry name" value="Succ_DH_flav_C"/>
    <property type="match status" value="1"/>
</dbReference>
<evidence type="ECO:0000256" key="3">
    <source>
        <dbReference type="ARBA" id="ARBA00008562"/>
    </source>
</evidence>
<reference evidence="15" key="2">
    <citation type="journal article" date="2021" name="PeerJ">
        <title>Extensive microbial diversity within the chicken gut microbiome revealed by metagenomics and culture.</title>
        <authorList>
            <person name="Gilroy R."/>
            <person name="Ravi A."/>
            <person name="Getino M."/>
            <person name="Pursley I."/>
            <person name="Horton D.L."/>
            <person name="Alikhan N.F."/>
            <person name="Baker D."/>
            <person name="Gharbi K."/>
            <person name="Hall N."/>
            <person name="Watson M."/>
            <person name="Adriaenssens E.M."/>
            <person name="Foster-Nyarko E."/>
            <person name="Jarju S."/>
            <person name="Secka A."/>
            <person name="Antonio M."/>
            <person name="Oren A."/>
            <person name="Chaudhuri R.R."/>
            <person name="La Ragione R."/>
            <person name="Hildebrand F."/>
            <person name="Pallen M.J."/>
        </authorList>
    </citation>
    <scope>NUCLEOTIDE SEQUENCE</scope>
    <source>
        <strain evidence="15">ChiGjej1B1-2707</strain>
    </source>
</reference>
<protein>
    <recommendedName>
        <fullName evidence="5">L-aspartate oxidase</fullName>
        <ecNumber evidence="4">1.4.3.16</ecNumber>
    </recommendedName>
    <alternativeName>
        <fullName evidence="11">Quinolinate synthase B</fullName>
    </alternativeName>
</protein>
<dbReference type="Gene3D" id="1.20.58.100">
    <property type="entry name" value="Fumarate reductase/succinate dehydrogenase flavoprotein-like, C-terminal domain"/>
    <property type="match status" value="1"/>
</dbReference>
<comment type="cofactor">
    <cofactor evidence="1">
        <name>FAD</name>
        <dbReference type="ChEBI" id="CHEBI:57692"/>
    </cofactor>
</comment>
<dbReference type="Pfam" id="PF00890">
    <property type="entry name" value="FAD_binding_2"/>
    <property type="match status" value="1"/>
</dbReference>
<dbReference type="PRINTS" id="PR00368">
    <property type="entry name" value="FADPNR"/>
</dbReference>
<gene>
    <name evidence="15" type="ORF">IAA69_00190</name>
</gene>
<evidence type="ECO:0000256" key="6">
    <source>
        <dbReference type="ARBA" id="ARBA00022630"/>
    </source>
</evidence>
<dbReference type="InterPro" id="IPR003953">
    <property type="entry name" value="FAD-dep_OxRdtase_2_FAD-bd"/>
</dbReference>
<comment type="function">
    <text evidence="10">Catalyzes the oxidation of L-aspartate to iminoaspartate, the first step in the de novo biosynthesis of NAD(+).</text>
</comment>
<evidence type="ECO:0000256" key="5">
    <source>
        <dbReference type="ARBA" id="ARBA00021901"/>
    </source>
</evidence>
<evidence type="ECO:0000256" key="1">
    <source>
        <dbReference type="ARBA" id="ARBA00001974"/>
    </source>
</evidence>
<keyword evidence="9" id="KW-0560">Oxidoreductase</keyword>
<dbReference type="Gene3D" id="3.90.700.10">
    <property type="entry name" value="Succinate dehydrogenase/fumarate reductase flavoprotein, catalytic domain"/>
    <property type="match status" value="1"/>
</dbReference>
<dbReference type="Proteomes" id="UP000824261">
    <property type="component" value="Unassembled WGS sequence"/>
</dbReference>
<dbReference type="EMBL" id="DVGB01000002">
    <property type="protein sequence ID" value="HIR00687.1"/>
    <property type="molecule type" value="Genomic_DNA"/>
</dbReference>
<reference evidence="15" key="1">
    <citation type="submission" date="2020-10" db="EMBL/GenBank/DDBJ databases">
        <authorList>
            <person name="Gilroy R."/>
        </authorList>
    </citation>
    <scope>NUCLEOTIDE SEQUENCE</scope>
    <source>
        <strain evidence="15">ChiGjej1B1-2707</strain>
    </source>
</reference>
<dbReference type="InterPro" id="IPR027477">
    <property type="entry name" value="Succ_DH/fumarate_Rdtase_cat_sf"/>
</dbReference>
<evidence type="ECO:0000256" key="7">
    <source>
        <dbReference type="ARBA" id="ARBA00022642"/>
    </source>
</evidence>
<dbReference type="AlphaFoldDB" id="A0A9D0ZYI9"/>
<evidence type="ECO:0000256" key="8">
    <source>
        <dbReference type="ARBA" id="ARBA00022827"/>
    </source>
</evidence>
<dbReference type="GO" id="GO:0033765">
    <property type="term" value="F:steroid dehydrogenase activity, acting on the CH-CH group of donors"/>
    <property type="evidence" value="ECO:0007669"/>
    <property type="project" value="UniProtKB-ARBA"/>
</dbReference>
<name>A0A9D0ZYI9_9ACTN</name>
<dbReference type="InterPro" id="IPR005288">
    <property type="entry name" value="NadB"/>
</dbReference>
<comment type="caution">
    <text evidence="15">The sequence shown here is derived from an EMBL/GenBank/DDBJ whole genome shotgun (WGS) entry which is preliminary data.</text>
</comment>
<dbReference type="PANTHER" id="PTHR42716:SF2">
    <property type="entry name" value="L-ASPARTATE OXIDASE, CHLOROPLASTIC"/>
    <property type="match status" value="1"/>
</dbReference>
<evidence type="ECO:0000256" key="4">
    <source>
        <dbReference type="ARBA" id="ARBA00012173"/>
    </source>
</evidence>
<comment type="catalytic activity">
    <reaction evidence="12">
        <text>L-aspartate + O2 = iminosuccinate + H2O2</text>
        <dbReference type="Rhea" id="RHEA:25876"/>
        <dbReference type="ChEBI" id="CHEBI:15379"/>
        <dbReference type="ChEBI" id="CHEBI:16240"/>
        <dbReference type="ChEBI" id="CHEBI:29991"/>
        <dbReference type="ChEBI" id="CHEBI:77875"/>
        <dbReference type="EC" id="1.4.3.16"/>
    </reaction>
    <physiologicalReaction direction="left-to-right" evidence="12">
        <dbReference type="Rhea" id="RHEA:25877"/>
    </physiologicalReaction>
</comment>
<dbReference type="InterPro" id="IPR036188">
    <property type="entry name" value="FAD/NAD-bd_sf"/>
</dbReference>
<dbReference type="InterPro" id="IPR015939">
    <property type="entry name" value="Fum_Rdtase/Succ_DH_flav-like_C"/>
</dbReference>
<proteinExistence type="inferred from homology"/>
<dbReference type="GO" id="GO:0009435">
    <property type="term" value="P:NAD+ biosynthetic process"/>
    <property type="evidence" value="ECO:0007669"/>
    <property type="project" value="InterPro"/>
</dbReference>
<dbReference type="GO" id="GO:0008734">
    <property type="term" value="F:L-aspartate oxidase activity"/>
    <property type="evidence" value="ECO:0007669"/>
    <property type="project" value="UniProtKB-EC"/>
</dbReference>
<sequence>MKSPLARCADPKEHAHYCDVLVVGSGIAGLSAALEAAGAEARVTVASLGPLCSGSSFFPGTWGLGMIGPVDESDEKSLEQAIEDVGCGMAEPTLVRTLVHGIQPALTHLESLGCALKHPARSGEREYIPCFDRKARLWRGILREPSERALKHALEAAHVRVLEQCELLDLADAGQGAVLFDHASRKAFFLACGAVVLACGGFGGLFAHRLTGADAVGSVHAIALAHGARLVNMEFMQVMPGLVSPCKDIVFNEKAFRFMGFEHSDAARSLTSRPDAGALLDERSTYGPFTSRLKARAVDAAIGSAGAQGLGMRYRAHGSLDNMPEFVRTYYEWLEKEHGVRPQDWMHIAPYAHAANGGILIDENAWTGVPGLFACGECTGGMHGADRIGGLSSANGIVFGGIAGRNAAHWALERLQGKIGRAEGGCGMAEDAAHAMLSPNALDTSHNALPCQAEVSAHRMPPSLGKSNTTLPSLDCLSGHQSCVANPRKVGELRAILQQTLSEHCMVVRTEEGLSAAEAMLCQLERELDCSKERHGRFGDAHGNAPSCLQGPFSLDEIDSQRADSLRLRLQLMTARCLVAAMRARRESRGSHYRADFPSQNAAFDRPFAISWDSSQNEPVCTHL</sequence>
<dbReference type="SUPFAM" id="SSF46977">
    <property type="entry name" value="Succinate dehydrogenase/fumarate reductase flavoprotein C-terminal domain"/>
    <property type="match status" value="1"/>
</dbReference>
<keyword evidence="8" id="KW-0274">FAD</keyword>
<comment type="similarity">
    <text evidence="3">Belongs to the FAD-dependent oxidoreductase 2 family. NadB subfamily.</text>
</comment>
<feature type="domain" description="Fumarate reductase/succinate dehydrogenase flavoprotein-like C-terminal" evidence="14">
    <location>
        <begin position="560"/>
        <end position="602"/>
    </location>
</feature>
<evidence type="ECO:0000256" key="2">
    <source>
        <dbReference type="ARBA" id="ARBA00004950"/>
    </source>
</evidence>
<evidence type="ECO:0000259" key="13">
    <source>
        <dbReference type="Pfam" id="PF00890"/>
    </source>
</evidence>
<evidence type="ECO:0000256" key="11">
    <source>
        <dbReference type="ARBA" id="ARBA00030386"/>
    </source>
</evidence>
<dbReference type="SUPFAM" id="SSF51905">
    <property type="entry name" value="FAD/NAD(P)-binding domain"/>
    <property type="match status" value="1"/>
</dbReference>
<evidence type="ECO:0000256" key="12">
    <source>
        <dbReference type="ARBA" id="ARBA00048305"/>
    </source>
</evidence>
<dbReference type="InterPro" id="IPR037099">
    <property type="entry name" value="Fum_R/Succ_DH_flav-like_C_sf"/>
</dbReference>
<dbReference type="PANTHER" id="PTHR42716">
    <property type="entry name" value="L-ASPARTATE OXIDASE"/>
    <property type="match status" value="1"/>
</dbReference>
<keyword evidence="7" id="KW-0662">Pyridine nucleotide biosynthesis</keyword>
<evidence type="ECO:0000256" key="10">
    <source>
        <dbReference type="ARBA" id="ARBA00029426"/>
    </source>
</evidence>
<dbReference type="Gene3D" id="3.50.50.60">
    <property type="entry name" value="FAD/NAD(P)-binding domain"/>
    <property type="match status" value="2"/>
</dbReference>
<organism evidence="15 16">
    <name type="scientific">Candidatus Aveggerthella stercoripullorum</name>
    <dbReference type="NCBI Taxonomy" id="2840688"/>
    <lineage>
        <taxon>Bacteria</taxon>
        <taxon>Bacillati</taxon>
        <taxon>Actinomycetota</taxon>
        <taxon>Coriobacteriia</taxon>
        <taxon>Eggerthellales</taxon>
        <taxon>Eggerthellaceae</taxon>
        <taxon>Eggerthellaceae incertae sedis</taxon>
        <taxon>Candidatus Aveggerthella</taxon>
    </lineage>
</organism>
<comment type="pathway">
    <text evidence="2">Cofactor biosynthesis; NAD(+) biosynthesis; iminoaspartate from L-aspartate (oxidase route): step 1/1.</text>
</comment>
<dbReference type="EC" id="1.4.3.16" evidence="4"/>